<gene>
    <name evidence="1" type="ORF">DF037_36895</name>
</gene>
<protein>
    <submittedName>
        <fullName evidence="1">Uncharacterized protein</fullName>
    </submittedName>
</protein>
<sequence length="208" mass="22351">MWIKTLRESEWKYDTGAGGGAGLELLLASGGVMVFDPPAGQPEQFAYAGVGIGLSLPILKWLKLGKLELPKLNVRGRSVGGTGATKGFDSGGKVYMTEAFRGQELQLKNFEGGVIYVDWSIGYLAGWSGTYMLAGIDPHLMKLVTVPLAGAVFMRQAIMSAPVCIKTRGRMEGWTDSFGAGVMFGQMTYQGTEPIPRQRPLSELPGVN</sequence>
<dbReference type="Proteomes" id="UP000269271">
    <property type="component" value="Unassembled WGS sequence"/>
</dbReference>
<accession>A0A3N8RCU1</accession>
<proteinExistence type="predicted"/>
<dbReference type="AlphaFoldDB" id="A0A3N8RCU1"/>
<evidence type="ECO:0000313" key="1">
    <source>
        <dbReference type="EMBL" id="RQT16093.1"/>
    </source>
</evidence>
<dbReference type="EMBL" id="QTQX01000038">
    <property type="protein sequence ID" value="RQT16093.1"/>
    <property type="molecule type" value="Genomic_DNA"/>
</dbReference>
<comment type="caution">
    <text evidence="1">The sequence shown here is derived from an EMBL/GenBank/DDBJ whole genome shotgun (WGS) entry which is preliminary data.</text>
</comment>
<name>A0A3N8RCU1_9BURK</name>
<reference evidence="1 2" key="1">
    <citation type="submission" date="2018-08" db="EMBL/GenBank/DDBJ databases">
        <title>Comparative analysis of Burkholderia isolates from Puerto Rico.</title>
        <authorList>
            <person name="Hall C."/>
            <person name="Sahl J."/>
            <person name="Wagner D."/>
        </authorList>
    </citation>
    <scope>NUCLEOTIDE SEQUENCE [LARGE SCALE GENOMIC DNA]</scope>
    <source>
        <strain evidence="1 2">Bp9001</strain>
    </source>
</reference>
<organism evidence="1 2">
    <name type="scientific">Burkholderia contaminans</name>
    <dbReference type="NCBI Taxonomy" id="488447"/>
    <lineage>
        <taxon>Bacteria</taxon>
        <taxon>Pseudomonadati</taxon>
        <taxon>Pseudomonadota</taxon>
        <taxon>Betaproteobacteria</taxon>
        <taxon>Burkholderiales</taxon>
        <taxon>Burkholderiaceae</taxon>
        <taxon>Burkholderia</taxon>
        <taxon>Burkholderia cepacia complex</taxon>
    </lineage>
</organism>
<evidence type="ECO:0000313" key="2">
    <source>
        <dbReference type="Proteomes" id="UP000269271"/>
    </source>
</evidence>
<dbReference type="RefSeq" id="WP_124619884.1">
    <property type="nucleotide sequence ID" value="NZ_JAPQZI010000015.1"/>
</dbReference>